<evidence type="ECO:0000313" key="1">
    <source>
        <dbReference type="EMBL" id="SVA94802.1"/>
    </source>
</evidence>
<sequence>MTSTDDNGSRCGQLRTKLLCSLAFSL</sequence>
<organism evidence="1">
    <name type="scientific">marine metagenome</name>
    <dbReference type="NCBI Taxonomy" id="408172"/>
    <lineage>
        <taxon>unclassified sequences</taxon>
        <taxon>metagenomes</taxon>
        <taxon>ecological metagenomes</taxon>
    </lineage>
</organism>
<dbReference type="EMBL" id="UINC01023339">
    <property type="protein sequence ID" value="SVA94802.1"/>
    <property type="molecule type" value="Genomic_DNA"/>
</dbReference>
<reference evidence="1" key="1">
    <citation type="submission" date="2018-05" db="EMBL/GenBank/DDBJ databases">
        <authorList>
            <person name="Lanie J.A."/>
            <person name="Ng W.-L."/>
            <person name="Kazmierczak K.M."/>
            <person name="Andrzejewski T.M."/>
            <person name="Davidsen T.M."/>
            <person name="Wayne K.J."/>
            <person name="Tettelin H."/>
            <person name="Glass J.I."/>
            <person name="Rusch D."/>
            <person name="Podicherti R."/>
            <person name="Tsui H.-C.T."/>
            <person name="Winkler M.E."/>
        </authorList>
    </citation>
    <scope>NUCLEOTIDE SEQUENCE</scope>
</reference>
<proteinExistence type="predicted"/>
<gene>
    <name evidence="1" type="ORF">METZ01_LOCUS147656</name>
</gene>
<dbReference type="AlphaFoldDB" id="A0A382A0Y8"/>
<accession>A0A382A0Y8</accession>
<name>A0A382A0Y8_9ZZZZ</name>
<protein>
    <submittedName>
        <fullName evidence="1">Uncharacterized protein</fullName>
    </submittedName>
</protein>